<proteinExistence type="predicted"/>
<dbReference type="Gene3D" id="3.40.50.300">
    <property type="entry name" value="P-loop containing nucleotide triphosphate hydrolases"/>
    <property type="match status" value="1"/>
</dbReference>
<name>A0A0S4TY30_RALSL</name>
<evidence type="ECO:0000313" key="1">
    <source>
        <dbReference type="EMBL" id="CUV14930.1"/>
    </source>
</evidence>
<dbReference type="InterPro" id="IPR027417">
    <property type="entry name" value="P-loop_NTPase"/>
</dbReference>
<dbReference type="SUPFAM" id="SSF52540">
    <property type="entry name" value="P-loop containing nucleoside triphosphate hydrolases"/>
    <property type="match status" value="1"/>
</dbReference>
<dbReference type="EMBL" id="LN899819">
    <property type="protein sequence ID" value="CUV14930.1"/>
    <property type="molecule type" value="Genomic_DNA"/>
</dbReference>
<gene>
    <name evidence="1" type="ORF">RUN39_v1_1010007</name>
</gene>
<organism evidence="1">
    <name type="scientific">Ralstonia solanacearum</name>
    <name type="common">Pseudomonas solanacearum</name>
    <dbReference type="NCBI Taxonomy" id="305"/>
    <lineage>
        <taxon>Bacteria</taxon>
        <taxon>Pseudomonadati</taxon>
        <taxon>Pseudomonadota</taxon>
        <taxon>Betaproteobacteria</taxon>
        <taxon>Burkholderiales</taxon>
        <taxon>Burkholderiaceae</taxon>
        <taxon>Ralstonia</taxon>
        <taxon>Ralstonia solanacearum species complex</taxon>
    </lineage>
</organism>
<evidence type="ECO:0008006" key="2">
    <source>
        <dbReference type="Google" id="ProtNLM"/>
    </source>
</evidence>
<dbReference type="PANTHER" id="PTHR47691">
    <property type="entry name" value="REGULATOR-RELATED"/>
    <property type="match status" value="1"/>
</dbReference>
<dbReference type="PATRIC" id="fig|305.106.peg.824"/>
<protein>
    <recommendedName>
        <fullName evidence="2">NB-ARC domain-containing protein</fullName>
    </recommendedName>
</protein>
<dbReference type="AlphaFoldDB" id="A0A0S4TY30"/>
<accession>A0A0S4TY30</accession>
<dbReference type="PANTHER" id="PTHR47691:SF3">
    <property type="entry name" value="HTH-TYPE TRANSCRIPTIONAL REGULATOR RV0890C-RELATED"/>
    <property type="match status" value="1"/>
</dbReference>
<reference evidence="1" key="1">
    <citation type="submission" date="2015-10" db="EMBL/GenBank/DDBJ databases">
        <authorList>
            <person name="Gilbert D.G."/>
        </authorList>
    </citation>
    <scope>NUCLEOTIDE SEQUENCE</scope>
    <source>
        <strain evidence="1">Phyl III-seqv23</strain>
    </source>
</reference>
<sequence length="906" mass="99351">MNGDGQLRIQCAMVIYEFERSLGRYILELNRDISSGPVGKEILTRLGRSVSDDWRETCSVILENSYFAEVLQLALEVADGSSEAIHAKRLMALCNALEVFDIRNAVSHPNRPFPQSYWYRCCALASDPAIDSLRLFDVSAALASAIAGDLKEPPEDWLNQPRWSVPTNLPTEFEHSSTGLIGRNRDVARFQKELRNARSPLISIVARGGIGKTSLALQVLADFCVSPEATQLTDGVLFISLKQEKLTERGVETLSAPQSIAGIRDQLNASLNAMFGWDCSDFGAALKTCDNRRIWLFVDNLETLLRDDPSVFEGFIDELPQGWKVIVTSRIPLDGAKNIPLPSLDDGGAMALVRAYLAAKGAAPLDAVTLQRIIDTCHANPLAIRLTVDYYVAGRDIDESLQSSQEDVTEFSFSNLLEALSSSANDVLEALFVLEQPTRGRLCEALNLDVDTISAAIASLGKTSLITREMTDAGEVYALGTSIRELLRVSPRNLKVRASLLDWQQRSEAAVASALKLQAERGLSPLDPFFIPEGTPASTIALGRQVASACAAESPSTCGSLLTRVRQQVDNQGGSAFLYRLQAKLLQRLNDRRDTEAALRCAIQQDTGDPAAKLMLAAFAMRANNETEAETLCQELINDRWGNVSDPADHAVLRLWSIYLSALNFQEKLGTVYSLTQDWKTSGPLMATYGAARVSAYRREADLEFRRGVAEVGRVWKLIGHGIDAATVLLKRYGMSRTLAHELRKLCGEVAFYLRKPGVALPSEQQAQAIRSFVHDYLPELQRAGTDESDLRLIAAKLGIALPPKNSIGEVAPASGELPDSIIESFRAESYTFVCVSNVPAADGFPSYVFAKDDEGMSYFLHSSAFEARNTHRWTHIGMGTRLAIKHQADSNGRPARRATAIMYVG</sequence>